<reference evidence="2 3" key="1">
    <citation type="submission" date="2016-05" db="EMBL/GenBank/DDBJ databases">
        <title>Comparative analysis of secretome profiles of manganese(II)-oxidizing ascomycete fungi.</title>
        <authorList>
            <consortium name="DOE Joint Genome Institute"/>
            <person name="Zeiner C.A."/>
            <person name="Purvine S.O."/>
            <person name="Zink E.M."/>
            <person name="Wu S."/>
            <person name="Pasa-Tolic L."/>
            <person name="Chaput D.L."/>
            <person name="Haridas S."/>
            <person name="Grigoriev I.V."/>
            <person name="Santelli C.M."/>
            <person name="Hansel C.M."/>
        </authorList>
    </citation>
    <scope>NUCLEOTIDE SEQUENCE [LARGE SCALE GENOMIC DNA]</scope>
    <source>
        <strain evidence="2 3">SRC1lrK2f</strain>
    </source>
</reference>
<accession>A0A177D3V4</accession>
<feature type="compositionally biased region" description="Polar residues" evidence="1">
    <location>
        <begin position="1"/>
        <end position="15"/>
    </location>
</feature>
<proteinExistence type="predicted"/>
<name>A0A177D3V4_ALTAL</name>
<feature type="region of interest" description="Disordered" evidence="1">
    <location>
        <begin position="1"/>
        <end position="34"/>
    </location>
</feature>
<sequence length="163" mass="18205">MPISTAKHTTQATFKASSSASISPHPRSFTGSTKNTVTESTCINCNVQLIAQNSGPKEATNVNMFVGMCRILKPSTKHRMIETGLQRPWFLNITHPAHPGYLTFALLFSKNGLYNATSSNGPSPRYNNCKHIIYAQYRITTPQTPPQLHHNNFDQRRNTMIKS</sequence>
<evidence type="ECO:0000313" key="3">
    <source>
        <dbReference type="Proteomes" id="UP000077248"/>
    </source>
</evidence>
<dbReference type="Proteomes" id="UP000077248">
    <property type="component" value="Unassembled WGS sequence"/>
</dbReference>
<protein>
    <submittedName>
        <fullName evidence="2">Uncharacterized protein</fullName>
    </submittedName>
</protein>
<dbReference type="KEGG" id="aalt:CC77DRAFT_1083080"/>
<dbReference type="EMBL" id="KV441502">
    <property type="protein sequence ID" value="OAG14186.1"/>
    <property type="molecule type" value="Genomic_DNA"/>
</dbReference>
<gene>
    <name evidence="2" type="ORF">CC77DRAFT_1083080</name>
</gene>
<dbReference type="AlphaFoldDB" id="A0A177D3V4"/>
<dbReference type="VEuPathDB" id="FungiDB:CC77DRAFT_1083080"/>
<dbReference type="GeneID" id="29114973"/>
<keyword evidence="3" id="KW-1185">Reference proteome</keyword>
<evidence type="ECO:0000313" key="2">
    <source>
        <dbReference type="EMBL" id="OAG14186.1"/>
    </source>
</evidence>
<evidence type="ECO:0000256" key="1">
    <source>
        <dbReference type="SAM" id="MobiDB-lite"/>
    </source>
</evidence>
<dbReference type="RefSeq" id="XP_018379607.1">
    <property type="nucleotide sequence ID" value="XM_018529379.1"/>
</dbReference>
<organism evidence="2 3">
    <name type="scientific">Alternaria alternata</name>
    <name type="common">Alternaria rot fungus</name>
    <name type="synonym">Torula alternata</name>
    <dbReference type="NCBI Taxonomy" id="5599"/>
    <lineage>
        <taxon>Eukaryota</taxon>
        <taxon>Fungi</taxon>
        <taxon>Dikarya</taxon>
        <taxon>Ascomycota</taxon>
        <taxon>Pezizomycotina</taxon>
        <taxon>Dothideomycetes</taxon>
        <taxon>Pleosporomycetidae</taxon>
        <taxon>Pleosporales</taxon>
        <taxon>Pleosporineae</taxon>
        <taxon>Pleosporaceae</taxon>
        <taxon>Alternaria</taxon>
        <taxon>Alternaria sect. Alternaria</taxon>
        <taxon>Alternaria alternata complex</taxon>
    </lineage>
</organism>